<dbReference type="InterPro" id="IPR000847">
    <property type="entry name" value="LysR_HTH_N"/>
</dbReference>
<comment type="similarity">
    <text evidence="1">Belongs to the LysR transcriptional regulatory family.</text>
</comment>
<sequence>MTFNLQQLHAFATIVACGSLGRAADTLHITQPALSRAIRRLEEQVGAPLFERHSRGMHLTAVGEALLPHAILLQREAEQAREEVDAMRGLARGTIRVGAVGSIASLVLPLAVSGVLAKWPNLRVEIIEGVWDRLADALVKREIDLALSMALPDTDEITAITDCRWEDASYVVAALDHPLRSKPGLTLADTLHEQWAIPPRGTGPFEHMQQAFAAQGLGLPNVVVETRSITVLKSLVARSGFLSWMASTMYVTESKAGVFDTLDMPGVVGRRTLTAFRRRQGILPSPAVKLLEQLRLLTAQEM</sequence>
<organism evidence="6 7">
    <name type="scientific">Paraburkholderia pallida</name>
    <dbReference type="NCBI Taxonomy" id="2547399"/>
    <lineage>
        <taxon>Bacteria</taxon>
        <taxon>Pseudomonadati</taxon>
        <taxon>Pseudomonadota</taxon>
        <taxon>Betaproteobacteria</taxon>
        <taxon>Burkholderiales</taxon>
        <taxon>Burkholderiaceae</taxon>
        <taxon>Paraburkholderia</taxon>
    </lineage>
</organism>
<dbReference type="FunFam" id="1.10.10.10:FF:000001">
    <property type="entry name" value="LysR family transcriptional regulator"/>
    <property type="match status" value="1"/>
</dbReference>
<dbReference type="InterPro" id="IPR005119">
    <property type="entry name" value="LysR_subst-bd"/>
</dbReference>
<dbReference type="InterPro" id="IPR036390">
    <property type="entry name" value="WH_DNA-bd_sf"/>
</dbReference>
<dbReference type="AlphaFoldDB" id="A0A4P7D518"/>
<dbReference type="InterPro" id="IPR050950">
    <property type="entry name" value="HTH-type_LysR_regulators"/>
</dbReference>
<dbReference type="Pfam" id="PF03466">
    <property type="entry name" value="LysR_substrate"/>
    <property type="match status" value="1"/>
</dbReference>
<protein>
    <submittedName>
        <fullName evidence="6">LysR family transcriptional regulator</fullName>
    </submittedName>
</protein>
<dbReference type="Gene3D" id="3.40.190.290">
    <property type="match status" value="1"/>
</dbReference>
<evidence type="ECO:0000313" key="6">
    <source>
        <dbReference type="EMBL" id="QBR03148.1"/>
    </source>
</evidence>
<dbReference type="PANTHER" id="PTHR30419">
    <property type="entry name" value="HTH-TYPE TRANSCRIPTIONAL REGULATOR YBHD"/>
    <property type="match status" value="1"/>
</dbReference>
<dbReference type="EMBL" id="CP038151">
    <property type="protein sequence ID" value="QBR03148.1"/>
    <property type="molecule type" value="Genomic_DNA"/>
</dbReference>
<feature type="domain" description="HTH lysR-type" evidence="5">
    <location>
        <begin position="3"/>
        <end position="60"/>
    </location>
</feature>
<evidence type="ECO:0000259" key="5">
    <source>
        <dbReference type="PROSITE" id="PS50931"/>
    </source>
</evidence>
<dbReference type="PROSITE" id="PS50931">
    <property type="entry name" value="HTH_LYSR"/>
    <property type="match status" value="1"/>
</dbReference>
<evidence type="ECO:0000256" key="1">
    <source>
        <dbReference type="ARBA" id="ARBA00009437"/>
    </source>
</evidence>
<dbReference type="SUPFAM" id="SSF53850">
    <property type="entry name" value="Periplasmic binding protein-like II"/>
    <property type="match status" value="1"/>
</dbReference>
<dbReference type="KEGG" id="ppai:E1956_38945"/>
<dbReference type="PRINTS" id="PR00039">
    <property type="entry name" value="HTHLYSR"/>
</dbReference>
<keyword evidence="2" id="KW-0805">Transcription regulation</keyword>
<dbReference type="RefSeq" id="WP_134758648.1">
    <property type="nucleotide sequence ID" value="NZ_CP038151.1"/>
</dbReference>
<evidence type="ECO:0000256" key="4">
    <source>
        <dbReference type="ARBA" id="ARBA00023163"/>
    </source>
</evidence>
<accession>A0A4P7D518</accession>
<dbReference type="Proteomes" id="UP000295727">
    <property type="component" value="Chromosome 4"/>
</dbReference>
<keyword evidence="3" id="KW-0238">DNA-binding</keyword>
<dbReference type="PANTHER" id="PTHR30419:SF8">
    <property type="entry name" value="NITROGEN ASSIMILATION TRANSCRIPTIONAL ACTIVATOR-RELATED"/>
    <property type="match status" value="1"/>
</dbReference>
<gene>
    <name evidence="6" type="ORF">E1956_38945</name>
</gene>
<dbReference type="GO" id="GO:0003700">
    <property type="term" value="F:DNA-binding transcription factor activity"/>
    <property type="evidence" value="ECO:0007669"/>
    <property type="project" value="InterPro"/>
</dbReference>
<dbReference type="Gene3D" id="1.10.10.10">
    <property type="entry name" value="Winged helix-like DNA-binding domain superfamily/Winged helix DNA-binding domain"/>
    <property type="match status" value="1"/>
</dbReference>
<keyword evidence="7" id="KW-1185">Reference proteome</keyword>
<dbReference type="Pfam" id="PF00126">
    <property type="entry name" value="HTH_1"/>
    <property type="match status" value="1"/>
</dbReference>
<dbReference type="InterPro" id="IPR036388">
    <property type="entry name" value="WH-like_DNA-bd_sf"/>
</dbReference>
<evidence type="ECO:0000256" key="3">
    <source>
        <dbReference type="ARBA" id="ARBA00023125"/>
    </source>
</evidence>
<dbReference type="GO" id="GO:0005829">
    <property type="term" value="C:cytosol"/>
    <property type="evidence" value="ECO:0007669"/>
    <property type="project" value="TreeGrafter"/>
</dbReference>
<evidence type="ECO:0000256" key="2">
    <source>
        <dbReference type="ARBA" id="ARBA00023015"/>
    </source>
</evidence>
<dbReference type="GO" id="GO:0003677">
    <property type="term" value="F:DNA binding"/>
    <property type="evidence" value="ECO:0007669"/>
    <property type="project" value="UniProtKB-KW"/>
</dbReference>
<keyword evidence="4" id="KW-0804">Transcription</keyword>
<reference evidence="6 7" key="1">
    <citation type="submission" date="2019-03" db="EMBL/GenBank/DDBJ databases">
        <title>Paraburkholderia sp. 7MH5, isolated from subtropical forest soil.</title>
        <authorList>
            <person name="Gao Z.-H."/>
            <person name="Qiu L.-H."/>
        </authorList>
    </citation>
    <scope>NUCLEOTIDE SEQUENCE [LARGE SCALE GENOMIC DNA]</scope>
    <source>
        <strain evidence="6 7">7MH5</strain>
    </source>
</reference>
<proteinExistence type="inferred from homology"/>
<name>A0A4P7D518_9BURK</name>
<evidence type="ECO:0000313" key="7">
    <source>
        <dbReference type="Proteomes" id="UP000295727"/>
    </source>
</evidence>
<dbReference type="SUPFAM" id="SSF46785">
    <property type="entry name" value="Winged helix' DNA-binding domain"/>
    <property type="match status" value="1"/>
</dbReference>
<dbReference type="OrthoDB" id="8437302at2"/>